<keyword evidence="4" id="KW-0804">Transcription</keyword>
<keyword evidence="6" id="KW-1185">Reference proteome</keyword>
<reference evidence="5 6" key="1">
    <citation type="submission" date="2021-12" db="EMBL/GenBank/DDBJ databases">
        <title>Genome seq of P8.</title>
        <authorList>
            <person name="Seo T."/>
        </authorList>
    </citation>
    <scope>NUCLEOTIDE SEQUENCE [LARGE SCALE GENOMIC DNA]</scope>
    <source>
        <strain evidence="5 6">P8</strain>
    </source>
</reference>
<organism evidence="5 6">
    <name type="scientific">Pelomonas cellulosilytica</name>
    <dbReference type="NCBI Taxonomy" id="2906762"/>
    <lineage>
        <taxon>Bacteria</taxon>
        <taxon>Pseudomonadati</taxon>
        <taxon>Pseudomonadota</taxon>
        <taxon>Betaproteobacteria</taxon>
        <taxon>Burkholderiales</taxon>
        <taxon>Sphaerotilaceae</taxon>
        <taxon>Roseateles</taxon>
    </lineage>
</organism>
<evidence type="ECO:0000256" key="1">
    <source>
        <dbReference type="ARBA" id="ARBA00009437"/>
    </source>
</evidence>
<proteinExistence type="inferred from homology"/>
<evidence type="ECO:0008006" key="7">
    <source>
        <dbReference type="Google" id="ProtNLM"/>
    </source>
</evidence>
<dbReference type="PANTHER" id="PTHR30118">
    <property type="entry name" value="HTH-TYPE TRANSCRIPTIONAL REGULATOR LEUO-RELATED"/>
    <property type="match status" value="1"/>
</dbReference>
<protein>
    <recommendedName>
        <fullName evidence="7">LysR family transcriptional regulator</fullName>
    </recommendedName>
</protein>
<name>A0ABS8XZB8_9BURK</name>
<evidence type="ECO:0000256" key="4">
    <source>
        <dbReference type="ARBA" id="ARBA00023163"/>
    </source>
</evidence>
<dbReference type="Proteomes" id="UP001200741">
    <property type="component" value="Unassembled WGS sequence"/>
</dbReference>
<keyword evidence="2" id="KW-0805">Transcription regulation</keyword>
<gene>
    <name evidence="5" type="ORF">LXT13_26560</name>
</gene>
<evidence type="ECO:0000313" key="5">
    <source>
        <dbReference type="EMBL" id="MCE4557957.1"/>
    </source>
</evidence>
<evidence type="ECO:0000256" key="2">
    <source>
        <dbReference type="ARBA" id="ARBA00023015"/>
    </source>
</evidence>
<keyword evidence="3" id="KW-0238">DNA-binding</keyword>
<evidence type="ECO:0000313" key="6">
    <source>
        <dbReference type="Proteomes" id="UP001200741"/>
    </source>
</evidence>
<accession>A0ABS8XZB8</accession>
<comment type="similarity">
    <text evidence="1">Belongs to the LysR transcriptional regulatory family.</text>
</comment>
<dbReference type="EMBL" id="JAJTWU010000014">
    <property type="protein sequence ID" value="MCE4557957.1"/>
    <property type="molecule type" value="Genomic_DNA"/>
</dbReference>
<evidence type="ECO:0000256" key="3">
    <source>
        <dbReference type="ARBA" id="ARBA00023125"/>
    </source>
</evidence>
<dbReference type="Gene3D" id="3.40.190.10">
    <property type="entry name" value="Periplasmic binding protein-like II"/>
    <property type="match status" value="1"/>
</dbReference>
<sequence>MQVGRKMELTPRAEALQESVRDVLVRVDSSIAAQPAFDPATSDREFRILASDYTLSTLAPHLMAIA</sequence>
<dbReference type="PANTHER" id="PTHR30118:SF6">
    <property type="entry name" value="HTH-TYPE TRANSCRIPTIONAL REGULATOR LEUO"/>
    <property type="match status" value="1"/>
</dbReference>
<comment type="caution">
    <text evidence="5">The sequence shown here is derived from an EMBL/GenBank/DDBJ whole genome shotgun (WGS) entry which is preliminary data.</text>
</comment>
<dbReference type="RefSeq" id="WP_233375348.1">
    <property type="nucleotide sequence ID" value="NZ_JAJTWU010000014.1"/>
</dbReference>
<dbReference type="InterPro" id="IPR050389">
    <property type="entry name" value="LysR-type_TF"/>
</dbReference>